<proteinExistence type="predicted"/>
<reference evidence="1" key="1">
    <citation type="submission" date="2014-11" db="EMBL/GenBank/DDBJ databases">
        <authorList>
            <person name="Amaro Gonzalez C."/>
        </authorList>
    </citation>
    <scope>NUCLEOTIDE SEQUENCE</scope>
</reference>
<sequence>MFNSSNYAWLVSNLFKETSLGLD</sequence>
<reference evidence="1" key="2">
    <citation type="journal article" date="2015" name="Fish Shellfish Immunol.">
        <title>Early steps in the European eel (Anguilla anguilla)-Vibrio vulnificus interaction in the gills: Role of the RtxA13 toxin.</title>
        <authorList>
            <person name="Callol A."/>
            <person name="Pajuelo D."/>
            <person name="Ebbesson L."/>
            <person name="Teles M."/>
            <person name="MacKenzie S."/>
            <person name="Amaro C."/>
        </authorList>
    </citation>
    <scope>NUCLEOTIDE SEQUENCE</scope>
</reference>
<accession>A0A0E9TYR4</accession>
<protein>
    <submittedName>
        <fullName evidence="1">Uncharacterized protein</fullName>
    </submittedName>
</protein>
<dbReference type="EMBL" id="GBXM01049793">
    <property type="protein sequence ID" value="JAH58784.1"/>
    <property type="molecule type" value="Transcribed_RNA"/>
</dbReference>
<evidence type="ECO:0000313" key="1">
    <source>
        <dbReference type="EMBL" id="JAH58784.1"/>
    </source>
</evidence>
<organism evidence="1">
    <name type="scientific">Anguilla anguilla</name>
    <name type="common">European freshwater eel</name>
    <name type="synonym">Muraena anguilla</name>
    <dbReference type="NCBI Taxonomy" id="7936"/>
    <lineage>
        <taxon>Eukaryota</taxon>
        <taxon>Metazoa</taxon>
        <taxon>Chordata</taxon>
        <taxon>Craniata</taxon>
        <taxon>Vertebrata</taxon>
        <taxon>Euteleostomi</taxon>
        <taxon>Actinopterygii</taxon>
        <taxon>Neopterygii</taxon>
        <taxon>Teleostei</taxon>
        <taxon>Anguilliformes</taxon>
        <taxon>Anguillidae</taxon>
        <taxon>Anguilla</taxon>
    </lineage>
</organism>
<name>A0A0E9TYR4_ANGAN</name>
<dbReference type="AlphaFoldDB" id="A0A0E9TYR4"/>